<dbReference type="GO" id="GO:0009055">
    <property type="term" value="F:electron transfer activity"/>
    <property type="evidence" value="ECO:0007669"/>
    <property type="project" value="InterPro"/>
</dbReference>
<comment type="caution">
    <text evidence="2">The sequence shown here is derived from an EMBL/GenBank/DDBJ whole genome shotgun (WGS) entry which is preliminary data.</text>
</comment>
<dbReference type="PANTHER" id="PTHR39201">
    <property type="entry name" value="EXPORTED PROTEIN-RELATED"/>
    <property type="match status" value="1"/>
</dbReference>
<evidence type="ECO:0000259" key="1">
    <source>
        <dbReference type="PROSITE" id="PS50902"/>
    </source>
</evidence>
<reference evidence="2 3" key="1">
    <citation type="submission" date="2018-03" db="EMBL/GenBank/DDBJ databases">
        <title>Genome sequence of Clostridium luticellarii DSM 29923.</title>
        <authorList>
            <person name="Poehlein A."/>
            <person name="Daniel R."/>
        </authorList>
    </citation>
    <scope>NUCLEOTIDE SEQUENCE [LARGE SCALE GENOMIC DNA]</scope>
    <source>
        <strain evidence="2 3">DSM 29923</strain>
    </source>
</reference>
<dbReference type="EMBL" id="PVXP01000085">
    <property type="protein sequence ID" value="PRR80481.1"/>
    <property type="molecule type" value="Genomic_DNA"/>
</dbReference>
<dbReference type="InterPro" id="IPR029039">
    <property type="entry name" value="Flavoprotein-like_sf"/>
</dbReference>
<dbReference type="InterPro" id="IPR008254">
    <property type="entry name" value="Flavodoxin/NO_synth"/>
</dbReference>
<evidence type="ECO:0000313" key="2">
    <source>
        <dbReference type="EMBL" id="PRR80481.1"/>
    </source>
</evidence>
<dbReference type="AlphaFoldDB" id="A0A2T0B9A5"/>
<dbReference type="Proteomes" id="UP000237798">
    <property type="component" value="Unassembled WGS sequence"/>
</dbReference>
<sequence>MKNKILVVYYSLEGNTKLIAETVSKAVSGDMLEIKPKKDIDPNSKMRYLIGGKKSIIKEKPELLPYNIKSENYDVLFIGTPVWAGNFAPAMRSFFARTNLKHKKIALFSCNGGNNGKTFKNMKSELGENEFLGEIEFKNPLKNDTKKNVEKAKKWAEDVCKKL</sequence>
<protein>
    <submittedName>
        <fullName evidence="2">Flavodoxin</fullName>
    </submittedName>
</protein>
<keyword evidence="3" id="KW-1185">Reference proteome</keyword>
<dbReference type="GO" id="GO:0016651">
    <property type="term" value="F:oxidoreductase activity, acting on NAD(P)H"/>
    <property type="evidence" value="ECO:0007669"/>
    <property type="project" value="UniProtKB-ARBA"/>
</dbReference>
<dbReference type="InterPro" id="IPR001226">
    <property type="entry name" value="Flavodoxin_CS"/>
</dbReference>
<dbReference type="Gene3D" id="3.40.50.360">
    <property type="match status" value="1"/>
</dbReference>
<organism evidence="2 3">
    <name type="scientific">Clostridium luticellarii</name>
    <dbReference type="NCBI Taxonomy" id="1691940"/>
    <lineage>
        <taxon>Bacteria</taxon>
        <taxon>Bacillati</taxon>
        <taxon>Bacillota</taxon>
        <taxon>Clostridia</taxon>
        <taxon>Eubacteriales</taxon>
        <taxon>Clostridiaceae</taxon>
        <taxon>Clostridium</taxon>
    </lineage>
</organism>
<name>A0A2T0B9A5_9CLOT</name>
<proteinExistence type="predicted"/>
<dbReference type="Pfam" id="PF12682">
    <property type="entry name" value="Flavodoxin_4"/>
    <property type="match status" value="1"/>
</dbReference>
<dbReference type="SUPFAM" id="SSF52218">
    <property type="entry name" value="Flavoproteins"/>
    <property type="match status" value="1"/>
</dbReference>
<accession>A0A2T0B9A5</accession>
<evidence type="ECO:0000313" key="3">
    <source>
        <dbReference type="Proteomes" id="UP000237798"/>
    </source>
</evidence>
<dbReference type="PROSITE" id="PS50902">
    <property type="entry name" value="FLAVODOXIN_LIKE"/>
    <property type="match status" value="1"/>
</dbReference>
<feature type="domain" description="Flavodoxin-like" evidence="1">
    <location>
        <begin position="5"/>
        <end position="160"/>
    </location>
</feature>
<gene>
    <name evidence="2" type="ORF">CLLU_33300</name>
</gene>
<dbReference type="GO" id="GO:0010181">
    <property type="term" value="F:FMN binding"/>
    <property type="evidence" value="ECO:0007669"/>
    <property type="project" value="InterPro"/>
</dbReference>
<dbReference type="PANTHER" id="PTHR39201:SF1">
    <property type="entry name" value="FLAVODOXIN-LIKE DOMAIN-CONTAINING PROTEIN"/>
    <property type="match status" value="1"/>
</dbReference>
<dbReference type="OrthoDB" id="9806505at2"/>
<dbReference type="RefSeq" id="WP_106010874.1">
    <property type="nucleotide sequence ID" value="NZ_JALCPJ010000040.1"/>
</dbReference>
<dbReference type="PROSITE" id="PS00201">
    <property type="entry name" value="FLAVODOXIN"/>
    <property type="match status" value="1"/>
</dbReference>